<dbReference type="Proteomes" id="UP001642900">
    <property type="component" value="Unassembled WGS sequence"/>
</dbReference>
<dbReference type="PROSITE" id="PS00330">
    <property type="entry name" value="HEMOLYSIN_CALCIUM"/>
    <property type="match status" value="2"/>
</dbReference>
<keyword evidence="7" id="KW-1185">Reference proteome</keyword>
<evidence type="ECO:0000256" key="1">
    <source>
        <dbReference type="ARBA" id="ARBA00001913"/>
    </source>
</evidence>
<keyword evidence="3" id="KW-0964">Secreted</keyword>
<dbReference type="GO" id="GO:0005615">
    <property type="term" value="C:extracellular space"/>
    <property type="evidence" value="ECO:0007669"/>
    <property type="project" value="InterPro"/>
</dbReference>
<dbReference type="AlphaFoldDB" id="A0A6G4WN26"/>
<dbReference type="PANTHER" id="PTHR38340">
    <property type="entry name" value="S-LAYER PROTEIN"/>
    <property type="match status" value="1"/>
</dbReference>
<organism evidence="6 7">
    <name type="scientific">Allomesorhizobium camelthorni</name>
    <dbReference type="NCBI Taxonomy" id="475069"/>
    <lineage>
        <taxon>Bacteria</taxon>
        <taxon>Pseudomonadati</taxon>
        <taxon>Pseudomonadota</taxon>
        <taxon>Alphaproteobacteria</taxon>
        <taxon>Hyphomicrobiales</taxon>
        <taxon>Phyllobacteriaceae</taxon>
        <taxon>Allomesorhizobium</taxon>
    </lineage>
</organism>
<comment type="caution">
    <text evidence="6">The sequence shown here is derived from an EMBL/GenBank/DDBJ whole genome shotgun (WGS) entry which is preliminary data.</text>
</comment>
<dbReference type="InterPro" id="IPR001343">
    <property type="entry name" value="Hemolysn_Ca-bd"/>
</dbReference>
<accession>A0A6G4WN26</accession>
<name>A0A6G4WN26_9HYPH</name>
<dbReference type="EMBL" id="JAAKZF010000162">
    <property type="protein sequence ID" value="NGO55989.1"/>
    <property type="molecule type" value="Genomic_DNA"/>
</dbReference>
<dbReference type="Pfam" id="PF08548">
    <property type="entry name" value="Peptidase_M10_C"/>
    <property type="match status" value="1"/>
</dbReference>
<feature type="domain" description="Peptidase M10 serralysin C-terminal" evidence="5">
    <location>
        <begin position="912"/>
        <end position="1009"/>
    </location>
</feature>
<dbReference type="InterPro" id="IPR050557">
    <property type="entry name" value="RTX_toxin/Mannuronan_C5-epim"/>
</dbReference>
<dbReference type="PANTHER" id="PTHR38340:SF1">
    <property type="entry name" value="S-LAYER PROTEIN"/>
    <property type="match status" value="1"/>
</dbReference>
<dbReference type="Pfam" id="PF00353">
    <property type="entry name" value="HemolysinCabind"/>
    <property type="match status" value="13"/>
</dbReference>
<proteinExistence type="predicted"/>
<evidence type="ECO:0000256" key="4">
    <source>
        <dbReference type="ARBA" id="ARBA00022737"/>
    </source>
</evidence>
<dbReference type="GO" id="GO:0005509">
    <property type="term" value="F:calcium ion binding"/>
    <property type="evidence" value="ECO:0007669"/>
    <property type="project" value="InterPro"/>
</dbReference>
<protein>
    <submittedName>
        <fullName evidence="6">Calcium-binding protein</fullName>
    </submittedName>
</protein>
<comment type="subcellular location">
    <subcellularLocation>
        <location evidence="2">Secreted</location>
    </subcellularLocation>
</comment>
<evidence type="ECO:0000259" key="5">
    <source>
        <dbReference type="Pfam" id="PF08548"/>
    </source>
</evidence>
<dbReference type="SUPFAM" id="SSF51120">
    <property type="entry name" value="beta-Roll"/>
    <property type="match status" value="8"/>
</dbReference>
<evidence type="ECO:0000313" key="6">
    <source>
        <dbReference type="EMBL" id="NGO55989.1"/>
    </source>
</evidence>
<evidence type="ECO:0000256" key="3">
    <source>
        <dbReference type="ARBA" id="ARBA00022525"/>
    </source>
</evidence>
<keyword evidence="4" id="KW-0677">Repeat</keyword>
<dbReference type="InterPro" id="IPR011049">
    <property type="entry name" value="Serralysin-like_metalloprot_C"/>
</dbReference>
<evidence type="ECO:0000256" key="2">
    <source>
        <dbReference type="ARBA" id="ARBA00004613"/>
    </source>
</evidence>
<gene>
    <name evidence="6" type="ORF">G6N73_34215</name>
</gene>
<reference evidence="6 7" key="1">
    <citation type="submission" date="2020-02" db="EMBL/GenBank/DDBJ databases">
        <title>Genome sequence of strain CCNWXJ40-4.</title>
        <authorList>
            <person name="Gao J."/>
            <person name="Sun J."/>
        </authorList>
    </citation>
    <scope>NUCLEOTIDE SEQUENCE [LARGE SCALE GENOMIC DNA]</scope>
    <source>
        <strain evidence="6 7">CCNWXJ 40-4</strain>
    </source>
</reference>
<dbReference type="Gene3D" id="2.150.10.10">
    <property type="entry name" value="Serralysin-like metalloprotease, C-terminal"/>
    <property type="match status" value="9"/>
</dbReference>
<dbReference type="InterPro" id="IPR013858">
    <property type="entry name" value="Peptidase_M10B_C"/>
</dbReference>
<evidence type="ECO:0000313" key="7">
    <source>
        <dbReference type="Proteomes" id="UP001642900"/>
    </source>
</evidence>
<comment type="cofactor">
    <cofactor evidence="1">
        <name>Ca(2+)</name>
        <dbReference type="ChEBI" id="CHEBI:29108"/>
    </cofactor>
</comment>
<sequence length="1053" mass="103932">MATINGNSSNNILIGTNLDDVINGFAGNDLIQGLDGNDIIDGGTGIDTADYREKTLGITVTLTGSIDTIVTVGGIAEDTLRRVENIFGGSGDDFITGDVLANTFRGGLGADILDGGAGVDTADYSDKSQSVVVTLNGSANSTVTVGDSAEDTLRNIENVIGGSAGDILTGDNLNNSFQGGGGADVIDGGGGTDTADFREKTTSVVVSLNGAADATVFVGGVAEDTLRNVENLIGGSAGDMFIGDALANKFSGAEGNDWLRGGLGADILDGGEDIDTADYSDKNASVSVTLNGSNLATVTVGGVAEDSIAKIENIVGGSGDDFITGDALANTFRGGLGADILDGGAGIDTADYSDKSQSVVLTLSGASNTLVTVNGSAEDTLRNIENVIGGSADDTLTGDSLNNSFQGGAGADTIDGGSGSDTADYRDKSGPMTIILNGANASTVFVGSVAEDSIRNIENILAGSGDDSLTGDALANTLDGGAGNDTVDYSGRTGSVLVTLNGGTDARVTIGGSLEDTLRNVENIIGGSGSDTIIGDAHANVLIGGGGGDILKGGLGSDILDGAVGSDTADFSDKTASVVVALNGSNNAVATVGGVAEDTLRNIENIFGGAGADLLTGDGLANILRGGGAADVLDGGGGVDTADYREKTVSVVATLNGAADTVVKIGGVNEDTIRNIENISGGSAGDTLTGDASVNVLLGNGGADFLTGGLGNDVLDGGAGLDSADFREKTGAIVVALNGAANVRVSVGGVLEDTLRNVENIFSGSGADTLIGDGQANLFRGGLGQDVIDGGAGSDTADYREKKTAVVVTLNGATDAVVKVGGVAEDTIRNVENVFGGSGHDILTGDTFANTLSGNDGRDLLTGGGGADILDGGAGVDTASYRDKSASVVLTLSGATNATATIGGVAEDTVRNIENVLGGTGDDRLTGDAAANLLSGGGGNDVLDGGAGSDTFQFDFALDSSSNVDTILNFSTGDKIALASSVFSALSTGALSNAQFFSGSGANAAQDSDDRIIYDSSSGALYYDADGLGGVSAVQFAVIDMHPVLSSGDFLVV</sequence>
<dbReference type="InterPro" id="IPR018511">
    <property type="entry name" value="Hemolysin-typ_Ca-bd_CS"/>
</dbReference>
<dbReference type="PRINTS" id="PR00313">
    <property type="entry name" value="CABNDNGRPT"/>
</dbReference>